<dbReference type="PANTHER" id="PTHR48207">
    <property type="entry name" value="SUCCINATE--HYDROXYMETHYLGLUTARATE COA-TRANSFERASE"/>
    <property type="match status" value="1"/>
</dbReference>
<dbReference type="AlphaFoldDB" id="A0A381PSI1"/>
<accession>A0A381PSI1</accession>
<dbReference type="InterPro" id="IPR023606">
    <property type="entry name" value="CoA-Trfase_III_dom_1_sf"/>
</dbReference>
<protein>
    <recommendedName>
        <fullName evidence="4">CoA transferase</fullName>
    </recommendedName>
</protein>
<sequence>MTTNTGPLKGLRILDMSRILAGPTCTQILGDLGADVIKIERPGAGDDTRKWGPPYVKDSDGNDTSESAYYLCANRNKRSLTVDITKQEGQQIIRKLAVKCDVLIENYKVGGLKKYGLDYSSIKEEFPDLIYCSISGFGQTGPKSHRLGYDFMIQAMGGIMSVTGEPDGSPMKVGVGIADVMCGMYAAVSILAAVRHRDQSGNSAAGGNGQHIDLSLLDSQAAWLINSGSNYLTSGDNQQRLGNAHPNLVPYQVFQTSDSFFVLTVGNEIQFRKFCEFAGAPELPEDPRFKTNTDRVKNRKILAPMLNELTQRNSTQFWLEGLEKLQVPCGPVNTIKDVFDDPQIQHREMEISMPHPLSGKGEVSLIGSPVKMSETPVSYRNAPPTLGQHTDEILEEILGMDEDERRVLADNGVV</sequence>
<name>A0A381PSI1_9ZZZZ</name>
<feature type="region of interest" description="Disordered" evidence="2">
    <location>
        <begin position="43"/>
        <end position="62"/>
    </location>
</feature>
<dbReference type="Gene3D" id="3.40.50.10540">
    <property type="entry name" value="Crotonobetainyl-coa:carnitine coa-transferase, domain 1"/>
    <property type="match status" value="1"/>
</dbReference>
<dbReference type="GO" id="GO:0008410">
    <property type="term" value="F:CoA-transferase activity"/>
    <property type="evidence" value="ECO:0007669"/>
    <property type="project" value="TreeGrafter"/>
</dbReference>
<reference evidence="3" key="1">
    <citation type="submission" date="2018-05" db="EMBL/GenBank/DDBJ databases">
        <authorList>
            <person name="Lanie J.A."/>
            <person name="Ng W.-L."/>
            <person name="Kazmierczak K.M."/>
            <person name="Andrzejewski T.M."/>
            <person name="Davidsen T.M."/>
            <person name="Wayne K.J."/>
            <person name="Tettelin H."/>
            <person name="Glass J.I."/>
            <person name="Rusch D."/>
            <person name="Podicherti R."/>
            <person name="Tsui H.-C.T."/>
            <person name="Winkler M.E."/>
        </authorList>
    </citation>
    <scope>NUCLEOTIDE SEQUENCE</scope>
</reference>
<evidence type="ECO:0000313" key="3">
    <source>
        <dbReference type="EMBL" id="SUZ69604.1"/>
    </source>
</evidence>
<dbReference type="Gene3D" id="3.30.1540.10">
    <property type="entry name" value="formyl-coa transferase, domain 3"/>
    <property type="match status" value="1"/>
</dbReference>
<dbReference type="InterPro" id="IPR050483">
    <property type="entry name" value="CoA-transferase_III_domain"/>
</dbReference>
<gene>
    <name evidence="3" type="ORF">METZ01_LOCUS22458</name>
</gene>
<dbReference type="InterPro" id="IPR003673">
    <property type="entry name" value="CoA-Trfase_fam_III"/>
</dbReference>
<keyword evidence="1" id="KW-0808">Transferase</keyword>
<evidence type="ECO:0008006" key="4">
    <source>
        <dbReference type="Google" id="ProtNLM"/>
    </source>
</evidence>
<organism evidence="3">
    <name type="scientific">marine metagenome</name>
    <dbReference type="NCBI Taxonomy" id="408172"/>
    <lineage>
        <taxon>unclassified sequences</taxon>
        <taxon>metagenomes</taxon>
        <taxon>ecological metagenomes</taxon>
    </lineage>
</organism>
<dbReference type="SUPFAM" id="SSF89796">
    <property type="entry name" value="CoA-transferase family III (CaiB/BaiF)"/>
    <property type="match status" value="1"/>
</dbReference>
<dbReference type="EMBL" id="UINC01001066">
    <property type="protein sequence ID" value="SUZ69604.1"/>
    <property type="molecule type" value="Genomic_DNA"/>
</dbReference>
<dbReference type="InterPro" id="IPR044855">
    <property type="entry name" value="CoA-Trfase_III_dom3_sf"/>
</dbReference>
<dbReference type="PANTHER" id="PTHR48207:SF3">
    <property type="entry name" value="SUCCINATE--HYDROXYMETHYLGLUTARATE COA-TRANSFERASE"/>
    <property type="match status" value="1"/>
</dbReference>
<evidence type="ECO:0000256" key="2">
    <source>
        <dbReference type="SAM" id="MobiDB-lite"/>
    </source>
</evidence>
<dbReference type="Pfam" id="PF02515">
    <property type="entry name" value="CoA_transf_3"/>
    <property type="match status" value="1"/>
</dbReference>
<evidence type="ECO:0000256" key="1">
    <source>
        <dbReference type="ARBA" id="ARBA00022679"/>
    </source>
</evidence>
<proteinExistence type="predicted"/>